<name>A0A1D1VRW9_RAMVA</name>
<feature type="compositionally biased region" description="Polar residues" evidence="1">
    <location>
        <begin position="200"/>
        <end position="211"/>
    </location>
</feature>
<feature type="compositionally biased region" description="Polar residues" evidence="1">
    <location>
        <begin position="1"/>
        <end position="13"/>
    </location>
</feature>
<evidence type="ECO:0000313" key="2">
    <source>
        <dbReference type="EMBL" id="GAV02478.1"/>
    </source>
</evidence>
<feature type="compositionally biased region" description="Polar residues" evidence="1">
    <location>
        <begin position="148"/>
        <end position="178"/>
    </location>
</feature>
<dbReference type="EMBL" id="BDGG01000008">
    <property type="protein sequence ID" value="GAV02478.1"/>
    <property type="molecule type" value="Genomic_DNA"/>
</dbReference>
<reference evidence="2 3" key="1">
    <citation type="journal article" date="2016" name="Nat. Commun.">
        <title>Extremotolerant tardigrade genome and improved radiotolerance of human cultured cells by tardigrade-unique protein.</title>
        <authorList>
            <person name="Hashimoto T."/>
            <person name="Horikawa D.D."/>
            <person name="Saito Y."/>
            <person name="Kuwahara H."/>
            <person name="Kozuka-Hata H."/>
            <person name="Shin-I T."/>
            <person name="Minakuchi Y."/>
            <person name="Ohishi K."/>
            <person name="Motoyama A."/>
            <person name="Aizu T."/>
            <person name="Enomoto A."/>
            <person name="Kondo K."/>
            <person name="Tanaka S."/>
            <person name="Hara Y."/>
            <person name="Koshikawa S."/>
            <person name="Sagara H."/>
            <person name="Miura T."/>
            <person name="Yokobori S."/>
            <person name="Miyagawa K."/>
            <person name="Suzuki Y."/>
            <person name="Kubo T."/>
            <person name="Oyama M."/>
            <person name="Kohara Y."/>
            <person name="Fujiyama A."/>
            <person name="Arakawa K."/>
            <person name="Katayama T."/>
            <person name="Toyoda A."/>
            <person name="Kunieda T."/>
        </authorList>
    </citation>
    <scope>NUCLEOTIDE SEQUENCE [LARGE SCALE GENOMIC DNA]</scope>
    <source>
        <strain evidence="2 3">YOKOZUNA-1</strain>
    </source>
</reference>
<feature type="compositionally biased region" description="Pro residues" evidence="1">
    <location>
        <begin position="286"/>
        <end position="297"/>
    </location>
</feature>
<dbReference type="Proteomes" id="UP000186922">
    <property type="component" value="Unassembled WGS sequence"/>
</dbReference>
<dbReference type="AlphaFoldDB" id="A0A1D1VRW9"/>
<gene>
    <name evidence="2" type="primary">RvY_13040-1</name>
    <name evidence="2" type="synonym">RvY_13040.1</name>
    <name evidence="2" type="ORF">RvY_13040</name>
</gene>
<feature type="region of interest" description="Disordered" evidence="1">
    <location>
        <begin position="147"/>
        <end position="178"/>
    </location>
</feature>
<proteinExistence type="predicted"/>
<feature type="region of interest" description="Disordered" evidence="1">
    <location>
        <begin position="277"/>
        <end position="326"/>
    </location>
</feature>
<evidence type="ECO:0000313" key="3">
    <source>
        <dbReference type="Proteomes" id="UP000186922"/>
    </source>
</evidence>
<keyword evidence="3" id="KW-1185">Reference proteome</keyword>
<feature type="region of interest" description="Disordered" evidence="1">
    <location>
        <begin position="530"/>
        <end position="557"/>
    </location>
</feature>
<sequence length="557" mass="59845">MVSISKPTAQLPSKTVEPASEKLPVSDSDVSEERSVIFPFHAEPATPQDASISEYGPGSPEILPPPPKRLRTSTPVTTADKARSVSPEIPLPAPRPPKKPVDNALVAHPTLKRFKIPQPMLKNLFPESGAFGRSVPLNASDLDPVRVEQNSLQQKVSQPARSPASQTSQASPVASPNRVVQNSTLVRFPPRIAHTPVATTVQSVSAPSPTSVLPPASHLPPLDPNTLTASYSAFLNALKQIPIAPHQLVFNLPHPTDASRTATKPVLPASSLYPTPSPISTIQWRPPNPLQPAPSPSGPSLSTAQGTVRTLRRPVELPVGPRQDLREPVLTSLLKAQQATAPSEAQQNTLLQTPPVQQVRLQYPHLQLRPLPPSVQAQPVRIVLPPLYGSTGVVSPPRLIAPNLTNQLGFHPLQHTVPGLPSNLKVVTPPPSMVKPSDGTTQTRPLAQSAQQRYLSQSLSGQSFLYNPSRQTITPTSRVVSSIPQAQQNIVRVPIASTPPSSGQAPLTLRTLVNAPSPQTGSAAVRKHCLGRKTITQPPERTRRRQHSKRLPPQSLR</sequence>
<feature type="region of interest" description="Disordered" evidence="1">
    <location>
        <begin position="200"/>
        <end position="219"/>
    </location>
</feature>
<feature type="region of interest" description="Disordered" evidence="1">
    <location>
        <begin position="1"/>
        <end position="103"/>
    </location>
</feature>
<organism evidence="2 3">
    <name type="scientific">Ramazzottius varieornatus</name>
    <name type="common">Water bear</name>
    <name type="synonym">Tardigrade</name>
    <dbReference type="NCBI Taxonomy" id="947166"/>
    <lineage>
        <taxon>Eukaryota</taxon>
        <taxon>Metazoa</taxon>
        <taxon>Ecdysozoa</taxon>
        <taxon>Tardigrada</taxon>
        <taxon>Eutardigrada</taxon>
        <taxon>Parachela</taxon>
        <taxon>Hypsibioidea</taxon>
        <taxon>Ramazzottiidae</taxon>
        <taxon>Ramazzottius</taxon>
    </lineage>
</organism>
<protein>
    <submittedName>
        <fullName evidence="2">Uncharacterized protein</fullName>
    </submittedName>
</protein>
<accession>A0A1D1VRW9</accession>
<comment type="caution">
    <text evidence="2">The sequence shown here is derived from an EMBL/GenBank/DDBJ whole genome shotgun (WGS) entry which is preliminary data.</text>
</comment>
<evidence type="ECO:0000256" key="1">
    <source>
        <dbReference type="SAM" id="MobiDB-lite"/>
    </source>
</evidence>